<dbReference type="EMBL" id="QTTT01000001">
    <property type="protein sequence ID" value="REE96233.1"/>
    <property type="molecule type" value="Genomic_DNA"/>
</dbReference>
<evidence type="ECO:0000313" key="1">
    <source>
        <dbReference type="EMBL" id="REE96233.1"/>
    </source>
</evidence>
<proteinExistence type="predicted"/>
<comment type="caution">
    <text evidence="1">The sequence shown here is derived from an EMBL/GenBank/DDBJ whole genome shotgun (WGS) entry which is preliminary data.</text>
</comment>
<evidence type="ECO:0000313" key="2">
    <source>
        <dbReference type="Proteomes" id="UP000256661"/>
    </source>
</evidence>
<gene>
    <name evidence="1" type="ORF">DFJ69_1662</name>
</gene>
<dbReference type="AlphaFoldDB" id="A0A3D9SQI6"/>
<organism evidence="1 2">
    <name type="scientific">Thermomonospora umbrina</name>
    <dbReference type="NCBI Taxonomy" id="111806"/>
    <lineage>
        <taxon>Bacteria</taxon>
        <taxon>Bacillati</taxon>
        <taxon>Actinomycetota</taxon>
        <taxon>Actinomycetes</taxon>
        <taxon>Streptosporangiales</taxon>
        <taxon>Thermomonosporaceae</taxon>
        <taxon>Thermomonospora</taxon>
    </lineage>
</organism>
<sequence length="54" mass="5575">MAAAVPVIAVIREDPETGEEGGLIVLATTRKQAAMLAGVTGRRLSVTIVADRAK</sequence>
<accession>A0A3D9SQI6</accession>
<name>A0A3D9SQI6_9ACTN</name>
<reference evidence="1 2" key="1">
    <citation type="submission" date="2018-08" db="EMBL/GenBank/DDBJ databases">
        <title>Sequencing the genomes of 1000 actinobacteria strains.</title>
        <authorList>
            <person name="Klenk H.-P."/>
        </authorList>
    </citation>
    <scope>NUCLEOTIDE SEQUENCE [LARGE SCALE GENOMIC DNA]</scope>
    <source>
        <strain evidence="1 2">DSM 43927</strain>
    </source>
</reference>
<dbReference type="RefSeq" id="WP_245974153.1">
    <property type="nucleotide sequence ID" value="NZ_QTTT01000001.1"/>
</dbReference>
<keyword evidence="2" id="KW-1185">Reference proteome</keyword>
<dbReference type="Proteomes" id="UP000256661">
    <property type="component" value="Unassembled WGS sequence"/>
</dbReference>
<protein>
    <submittedName>
        <fullName evidence="1">Uncharacterized protein</fullName>
    </submittedName>
</protein>